<keyword evidence="3" id="KW-1185">Reference proteome</keyword>
<reference evidence="2 3" key="1">
    <citation type="submission" date="2024-10" db="EMBL/GenBank/DDBJ databases">
        <title>Updated reference genomes for cyclostephanoid diatoms.</title>
        <authorList>
            <person name="Roberts W.R."/>
            <person name="Alverson A.J."/>
        </authorList>
    </citation>
    <scope>NUCLEOTIDE SEQUENCE [LARGE SCALE GENOMIC DNA]</scope>
    <source>
        <strain evidence="2 3">AJA232-27</strain>
    </source>
</reference>
<sequence length="289" mass="31666">MNMMRLGLKMAVNDAMVGREQWNEWNSKTACATENTQQAMMEPLVGAVVMNPQTCSIVSRASEERSLQGMPENGNNPSSSLSGDAQATTTTTTTNHTAKSWSTFPDKANPMLCTPVLLAIQGVSRKERNSALGCGMESMEFQAGQGELMTDELVVASSIAFEDCRRHVVFVGDLPTNIFLGIGCINRYDVYLTKEPNIYESMALVHSRVRRVVFGVLDREMGGLGGIAEELTTTTNVQHKNGIHSLPGTNHHYRAFRFDMMVNSGGDGDEEIEALKATLMQLHREDASP</sequence>
<evidence type="ECO:0000256" key="1">
    <source>
        <dbReference type="SAM" id="MobiDB-lite"/>
    </source>
</evidence>
<proteinExistence type="predicted"/>
<dbReference type="InterPro" id="IPR016193">
    <property type="entry name" value="Cytidine_deaminase-like"/>
</dbReference>
<evidence type="ECO:0000313" key="2">
    <source>
        <dbReference type="EMBL" id="KAL3765413.1"/>
    </source>
</evidence>
<dbReference type="Proteomes" id="UP001530293">
    <property type="component" value="Unassembled WGS sequence"/>
</dbReference>
<dbReference type="Gene3D" id="3.40.140.10">
    <property type="entry name" value="Cytidine Deaminase, domain 2"/>
    <property type="match status" value="1"/>
</dbReference>
<dbReference type="EMBL" id="JALLBG020000096">
    <property type="protein sequence ID" value="KAL3765413.1"/>
    <property type="molecule type" value="Genomic_DNA"/>
</dbReference>
<name>A0ABD3MR71_9STRA</name>
<comment type="caution">
    <text evidence="2">The sequence shown here is derived from an EMBL/GenBank/DDBJ whole genome shotgun (WGS) entry which is preliminary data.</text>
</comment>
<gene>
    <name evidence="2" type="ORF">ACHAWU_002331</name>
</gene>
<organism evidence="2 3">
    <name type="scientific">Discostella pseudostelligera</name>
    <dbReference type="NCBI Taxonomy" id="259834"/>
    <lineage>
        <taxon>Eukaryota</taxon>
        <taxon>Sar</taxon>
        <taxon>Stramenopiles</taxon>
        <taxon>Ochrophyta</taxon>
        <taxon>Bacillariophyta</taxon>
        <taxon>Coscinodiscophyceae</taxon>
        <taxon>Thalassiosirophycidae</taxon>
        <taxon>Stephanodiscales</taxon>
        <taxon>Stephanodiscaceae</taxon>
        <taxon>Discostella</taxon>
    </lineage>
</organism>
<accession>A0ABD3MR71</accession>
<evidence type="ECO:0000313" key="3">
    <source>
        <dbReference type="Proteomes" id="UP001530293"/>
    </source>
</evidence>
<protein>
    <submittedName>
        <fullName evidence="2">Uncharacterized protein</fullName>
    </submittedName>
</protein>
<dbReference type="AlphaFoldDB" id="A0ABD3MR71"/>
<feature type="region of interest" description="Disordered" evidence="1">
    <location>
        <begin position="61"/>
        <end position="102"/>
    </location>
</feature>
<dbReference type="SUPFAM" id="SSF53927">
    <property type="entry name" value="Cytidine deaminase-like"/>
    <property type="match status" value="1"/>
</dbReference>
<feature type="compositionally biased region" description="Polar residues" evidence="1">
    <location>
        <begin position="73"/>
        <end position="87"/>
    </location>
</feature>